<dbReference type="OrthoDB" id="9794403at2"/>
<evidence type="ECO:0000313" key="2">
    <source>
        <dbReference type="Proteomes" id="UP000315724"/>
    </source>
</evidence>
<dbReference type="KEGG" id="tpol:Mal48_06850"/>
<proteinExistence type="predicted"/>
<protein>
    <submittedName>
        <fullName evidence="1">Uncharacterized protein</fullName>
    </submittedName>
</protein>
<gene>
    <name evidence="1" type="ORF">Mal48_06850</name>
</gene>
<dbReference type="Proteomes" id="UP000315724">
    <property type="component" value="Chromosome"/>
</dbReference>
<reference evidence="1 2" key="1">
    <citation type="submission" date="2019-02" db="EMBL/GenBank/DDBJ databases">
        <title>Deep-cultivation of Planctomycetes and their phenomic and genomic characterization uncovers novel biology.</title>
        <authorList>
            <person name="Wiegand S."/>
            <person name="Jogler M."/>
            <person name="Boedeker C."/>
            <person name="Pinto D."/>
            <person name="Vollmers J."/>
            <person name="Rivas-Marin E."/>
            <person name="Kohn T."/>
            <person name="Peeters S.H."/>
            <person name="Heuer A."/>
            <person name="Rast P."/>
            <person name="Oberbeckmann S."/>
            <person name="Bunk B."/>
            <person name="Jeske O."/>
            <person name="Meyerdierks A."/>
            <person name="Storesund J.E."/>
            <person name="Kallscheuer N."/>
            <person name="Luecker S."/>
            <person name="Lage O.M."/>
            <person name="Pohl T."/>
            <person name="Merkel B.J."/>
            <person name="Hornburger P."/>
            <person name="Mueller R.-W."/>
            <person name="Bruemmer F."/>
            <person name="Labrenz M."/>
            <person name="Spormann A.M."/>
            <person name="Op den Camp H."/>
            <person name="Overmann J."/>
            <person name="Amann R."/>
            <person name="Jetten M.S.M."/>
            <person name="Mascher T."/>
            <person name="Medema M.H."/>
            <person name="Devos D.P."/>
            <person name="Kaster A.-K."/>
            <person name="Ovreas L."/>
            <person name="Rohde M."/>
            <person name="Galperin M.Y."/>
            <person name="Jogler C."/>
        </authorList>
    </citation>
    <scope>NUCLEOTIDE SEQUENCE [LARGE SCALE GENOMIC DNA]</scope>
    <source>
        <strain evidence="1 2">Mal48</strain>
    </source>
</reference>
<dbReference type="RefSeq" id="WP_145196019.1">
    <property type="nucleotide sequence ID" value="NZ_CP036267.1"/>
</dbReference>
<name>A0A517QIJ3_9PLAN</name>
<evidence type="ECO:0000313" key="1">
    <source>
        <dbReference type="EMBL" id="QDT31452.1"/>
    </source>
</evidence>
<keyword evidence="2" id="KW-1185">Reference proteome</keyword>
<dbReference type="AlphaFoldDB" id="A0A517QIJ3"/>
<organism evidence="1 2">
    <name type="scientific">Thalassoglobus polymorphus</name>
    <dbReference type="NCBI Taxonomy" id="2527994"/>
    <lineage>
        <taxon>Bacteria</taxon>
        <taxon>Pseudomonadati</taxon>
        <taxon>Planctomycetota</taxon>
        <taxon>Planctomycetia</taxon>
        <taxon>Planctomycetales</taxon>
        <taxon>Planctomycetaceae</taxon>
        <taxon>Thalassoglobus</taxon>
    </lineage>
</organism>
<sequence>MSKSNRSAESPRRVRRSFSEEIIRSELVEAAVDWEWSSARWYAGEENVPLQMDRTVPMVEE</sequence>
<dbReference type="EMBL" id="CP036267">
    <property type="protein sequence ID" value="QDT31452.1"/>
    <property type="molecule type" value="Genomic_DNA"/>
</dbReference>
<accession>A0A517QIJ3</accession>